<keyword evidence="9" id="KW-1185">Reference proteome</keyword>
<dbReference type="InterPro" id="IPR038247">
    <property type="entry name" value="Jag_N_dom_sf"/>
</dbReference>
<dbReference type="CDD" id="cd02414">
    <property type="entry name" value="KH-II_Jag"/>
    <property type="match status" value="1"/>
</dbReference>
<comment type="similarity">
    <text evidence="6">Belongs to the KhpB RNA-binding protein family.</text>
</comment>
<keyword evidence="5 6" id="KW-0961">Cell wall biogenesis/degradation</keyword>
<dbReference type="InterPro" id="IPR001374">
    <property type="entry name" value="R3H_dom"/>
</dbReference>
<dbReference type="InterPro" id="IPR036867">
    <property type="entry name" value="R3H_dom_sf"/>
</dbReference>
<proteinExistence type="inferred from homology"/>
<dbReference type="HAMAP" id="MF_00867">
    <property type="entry name" value="KhpB"/>
    <property type="match status" value="1"/>
</dbReference>
<dbReference type="Pfam" id="PF13083">
    <property type="entry name" value="KH_KhpA-B"/>
    <property type="match status" value="1"/>
</dbReference>
<evidence type="ECO:0000256" key="1">
    <source>
        <dbReference type="ARBA" id="ARBA00022490"/>
    </source>
</evidence>
<dbReference type="InterPro" id="IPR032782">
    <property type="entry name" value="KhpB_N"/>
</dbReference>
<comment type="caution">
    <text evidence="8">The sequence shown here is derived from an EMBL/GenBank/DDBJ whole genome shotgun (WGS) entry which is preliminary data.</text>
</comment>
<name>A0AAJ1T3L8_9BACI</name>
<dbReference type="Gene3D" id="3.30.1370.50">
    <property type="entry name" value="R3H-like domain"/>
    <property type="match status" value="1"/>
</dbReference>
<dbReference type="CDD" id="cd02644">
    <property type="entry name" value="R3H_jag"/>
    <property type="match status" value="1"/>
</dbReference>
<gene>
    <name evidence="6" type="primary">khpB</name>
    <name evidence="6" type="synonym">eloR</name>
    <name evidence="8" type="ORF">J2S13_003086</name>
</gene>
<dbReference type="PANTHER" id="PTHR35800">
    <property type="entry name" value="PROTEIN JAG"/>
    <property type="match status" value="1"/>
</dbReference>
<keyword evidence="3 6" id="KW-0133">Cell shape</keyword>
<dbReference type="RefSeq" id="WP_307258678.1">
    <property type="nucleotide sequence ID" value="NZ_JAUSUC010000060.1"/>
</dbReference>
<comment type="domain">
    <text evidence="6">Has an N-terminal Jag-N domain and 2 RNA-binding domains (KH and R3H).</text>
</comment>
<evidence type="ECO:0000256" key="2">
    <source>
        <dbReference type="ARBA" id="ARBA00022884"/>
    </source>
</evidence>
<dbReference type="GO" id="GO:0005737">
    <property type="term" value="C:cytoplasm"/>
    <property type="evidence" value="ECO:0007669"/>
    <property type="project" value="UniProtKB-SubCell"/>
</dbReference>
<reference evidence="8" key="1">
    <citation type="submission" date="2023-07" db="EMBL/GenBank/DDBJ databases">
        <title>Genomic Encyclopedia of Type Strains, Phase IV (KMG-IV): sequencing the most valuable type-strain genomes for metagenomic binning, comparative biology and taxonomic classification.</title>
        <authorList>
            <person name="Goeker M."/>
        </authorList>
    </citation>
    <scope>NUCLEOTIDE SEQUENCE</scope>
    <source>
        <strain evidence="8">DSM 23947</strain>
    </source>
</reference>
<dbReference type="GO" id="GO:0009252">
    <property type="term" value="P:peptidoglycan biosynthetic process"/>
    <property type="evidence" value="ECO:0007669"/>
    <property type="project" value="UniProtKB-UniRule"/>
</dbReference>
<comment type="subunit">
    <text evidence="6">Forms a complex with KhpA.</text>
</comment>
<dbReference type="AlphaFoldDB" id="A0AAJ1T3L8"/>
<evidence type="ECO:0000313" key="8">
    <source>
        <dbReference type="EMBL" id="MDQ0216612.1"/>
    </source>
</evidence>
<sequence length="205" mass="23231">MKEVTAKGQTVEEAIQSALDQLQTSKDHTEVVVIDKGKKGLLGLFGGRPAVVKVTLMPDPIDEVKRYLQHICEQWGLEVGIESSQNGKDVLFDLQSEKAALLIGKRGKTLNSLQLLSQMVANHYSDQYINIILDVENYRTRRRETLIHLSERIANQVVKAKKEIRLEPMPSFERKIVHSTLAHHDQVKTYSDGFEPYRSIVISPK</sequence>
<dbReference type="Gene3D" id="3.30.30.80">
    <property type="entry name" value="probable RNA-binding protein from clostridium symbiosum atcc 14940"/>
    <property type="match status" value="1"/>
</dbReference>
<dbReference type="PANTHER" id="PTHR35800:SF1">
    <property type="entry name" value="RNA-BINDING PROTEIN KHPB"/>
    <property type="match status" value="1"/>
</dbReference>
<dbReference type="NCBIfam" id="NF041568">
    <property type="entry name" value="Jag_EloR"/>
    <property type="match status" value="1"/>
</dbReference>
<keyword evidence="4 6" id="KW-0143">Chaperone</keyword>
<evidence type="ECO:0000259" key="7">
    <source>
        <dbReference type="PROSITE" id="PS51061"/>
    </source>
</evidence>
<dbReference type="Gene3D" id="3.30.300.20">
    <property type="match status" value="1"/>
</dbReference>
<keyword evidence="1 6" id="KW-0963">Cytoplasm</keyword>
<organism evidence="8 9">
    <name type="scientific">Oikeobacillus pervagus</name>
    <dbReference type="NCBI Taxonomy" id="1325931"/>
    <lineage>
        <taxon>Bacteria</taxon>
        <taxon>Bacillati</taxon>
        <taxon>Bacillota</taxon>
        <taxon>Bacilli</taxon>
        <taxon>Bacillales</taxon>
        <taxon>Bacillaceae</taxon>
        <taxon>Oikeobacillus</taxon>
    </lineage>
</organism>
<dbReference type="InterPro" id="IPR015946">
    <property type="entry name" value="KH_dom-like_a/b"/>
</dbReference>
<dbReference type="InterPro" id="IPR039247">
    <property type="entry name" value="KhpB"/>
</dbReference>
<dbReference type="InterPro" id="IPR034079">
    <property type="entry name" value="R3H_KhpB"/>
</dbReference>
<dbReference type="SUPFAM" id="SSF82708">
    <property type="entry name" value="R3H domain"/>
    <property type="match status" value="1"/>
</dbReference>
<evidence type="ECO:0000313" key="9">
    <source>
        <dbReference type="Proteomes" id="UP001237207"/>
    </source>
</evidence>
<dbReference type="InterPro" id="IPR038008">
    <property type="entry name" value="Jag_KH"/>
</dbReference>
<keyword evidence="2 6" id="KW-0694">RNA-binding</keyword>
<feature type="region of interest" description="Jag_N domain" evidence="6">
    <location>
        <begin position="5"/>
        <end position="55"/>
    </location>
</feature>
<protein>
    <recommendedName>
        <fullName evidence="6">RNA-binding protein KhpB</fullName>
    </recommendedName>
    <alternativeName>
        <fullName evidence="6">RNA-binding protein EloR</fullName>
    </alternativeName>
</protein>
<dbReference type="Pfam" id="PF01424">
    <property type="entry name" value="R3H"/>
    <property type="match status" value="1"/>
</dbReference>
<dbReference type="SMART" id="SM00393">
    <property type="entry name" value="R3H"/>
    <property type="match status" value="1"/>
</dbReference>
<evidence type="ECO:0000256" key="3">
    <source>
        <dbReference type="ARBA" id="ARBA00022960"/>
    </source>
</evidence>
<dbReference type="EMBL" id="JAUSUC010000060">
    <property type="protein sequence ID" value="MDQ0216612.1"/>
    <property type="molecule type" value="Genomic_DNA"/>
</dbReference>
<dbReference type="Pfam" id="PF14804">
    <property type="entry name" value="Jag_N"/>
    <property type="match status" value="1"/>
</dbReference>
<accession>A0AAJ1T3L8</accession>
<evidence type="ECO:0000256" key="6">
    <source>
        <dbReference type="HAMAP-Rule" id="MF_00867"/>
    </source>
</evidence>
<dbReference type="GO" id="GO:0008360">
    <property type="term" value="P:regulation of cell shape"/>
    <property type="evidence" value="ECO:0007669"/>
    <property type="project" value="UniProtKB-KW"/>
</dbReference>
<feature type="domain" description="R3H" evidence="7">
    <location>
        <begin position="140"/>
        <end position="205"/>
    </location>
</feature>
<evidence type="ECO:0000256" key="5">
    <source>
        <dbReference type="ARBA" id="ARBA00023316"/>
    </source>
</evidence>
<dbReference type="GO" id="GO:0003723">
    <property type="term" value="F:RNA binding"/>
    <property type="evidence" value="ECO:0007669"/>
    <property type="project" value="UniProtKB-UniRule"/>
</dbReference>
<dbReference type="Proteomes" id="UP001237207">
    <property type="component" value="Unassembled WGS sequence"/>
</dbReference>
<comment type="function">
    <text evidence="6">A probable RNA chaperone. Forms a complex with KhpA which binds to cellular RNA and controls its expression. Plays a role in peptidoglycan (PG) homeostasis and cell length regulation.</text>
</comment>
<evidence type="ECO:0000256" key="4">
    <source>
        <dbReference type="ARBA" id="ARBA00023186"/>
    </source>
</evidence>
<dbReference type="GO" id="GO:0071555">
    <property type="term" value="P:cell wall organization"/>
    <property type="evidence" value="ECO:0007669"/>
    <property type="project" value="UniProtKB-KW"/>
</dbReference>
<dbReference type="PROSITE" id="PS51061">
    <property type="entry name" value="R3H"/>
    <property type="match status" value="1"/>
</dbReference>
<dbReference type="SMART" id="SM01245">
    <property type="entry name" value="Jag_N"/>
    <property type="match status" value="1"/>
</dbReference>
<comment type="subcellular location">
    <subcellularLocation>
        <location evidence="6">Cytoplasm</location>
    </subcellularLocation>
</comment>